<sequence length="72" mass="7917">MDVETDEKLEQKQARRIDWLPNVRLSASQAVGCYLAASLHGPRRMLSISGEPPTGQKEKEGLPLFSAQAPLV</sequence>
<reference evidence="2 3" key="1">
    <citation type="submission" date="2019-12" db="EMBL/GenBank/DDBJ databases">
        <title>Chromosome-level assembly of the Caenorhabditis remanei genome.</title>
        <authorList>
            <person name="Teterina A.A."/>
            <person name="Willis J.H."/>
            <person name="Phillips P.C."/>
        </authorList>
    </citation>
    <scope>NUCLEOTIDE SEQUENCE [LARGE SCALE GENOMIC DNA]</scope>
    <source>
        <strain evidence="2 3">PX506</strain>
        <tissue evidence="2">Whole organism</tissue>
    </source>
</reference>
<dbReference type="AlphaFoldDB" id="A0A6A5HCX3"/>
<evidence type="ECO:0000313" key="3">
    <source>
        <dbReference type="Proteomes" id="UP000483820"/>
    </source>
</evidence>
<evidence type="ECO:0000313" key="2">
    <source>
        <dbReference type="EMBL" id="KAF1765610.1"/>
    </source>
</evidence>
<comment type="caution">
    <text evidence="2">The sequence shown here is derived from an EMBL/GenBank/DDBJ whole genome shotgun (WGS) entry which is preliminary data.</text>
</comment>
<dbReference type="KEGG" id="crq:GCK72_005563"/>
<dbReference type="RefSeq" id="XP_053589437.1">
    <property type="nucleotide sequence ID" value="XM_053725243.1"/>
</dbReference>
<feature type="region of interest" description="Disordered" evidence="1">
    <location>
        <begin position="44"/>
        <end position="72"/>
    </location>
</feature>
<organism evidence="2 3">
    <name type="scientific">Caenorhabditis remanei</name>
    <name type="common">Caenorhabditis vulgaris</name>
    <dbReference type="NCBI Taxonomy" id="31234"/>
    <lineage>
        <taxon>Eukaryota</taxon>
        <taxon>Metazoa</taxon>
        <taxon>Ecdysozoa</taxon>
        <taxon>Nematoda</taxon>
        <taxon>Chromadorea</taxon>
        <taxon>Rhabditida</taxon>
        <taxon>Rhabditina</taxon>
        <taxon>Rhabditomorpha</taxon>
        <taxon>Rhabditoidea</taxon>
        <taxon>Rhabditidae</taxon>
        <taxon>Peloderinae</taxon>
        <taxon>Caenorhabditis</taxon>
    </lineage>
</organism>
<dbReference type="GeneID" id="78774107"/>
<dbReference type="Proteomes" id="UP000483820">
    <property type="component" value="Chromosome II"/>
</dbReference>
<evidence type="ECO:0000256" key="1">
    <source>
        <dbReference type="SAM" id="MobiDB-lite"/>
    </source>
</evidence>
<dbReference type="CTD" id="78774107"/>
<name>A0A6A5HCX3_CAERE</name>
<dbReference type="EMBL" id="WUAV01000002">
    <property type="protein sequence ID" value="KAF1765610.1"/>
    <property type="molecule type" value="Genomic_DNA"/>
</dbReference>
<proteinExistence type="predicted"/>
<protein>
    <submittedName>
        <fullName evidence="2">Uncharacterized protein</fullName>
    </submittedName>
</protein>
<accession>A0A6A5HCX3</accession>
<gene>
    <name evidence="2" type="ORF">GCK72_005563</name>
</gene>